<proteinExistence type="predicted"/>
<feature type="domain" description="Transcription regulator TrmB N-terminal" evidence="1">
    <location>
        <begin position="15"/>
        <end position="80"/>
    </location>
</feature>
<dbReference type="InterPro" id="IPR036388">
    <property type="entry name" value="WH-like_DNA-bd_sf"/>
</dbReference>
<dbReference type="Pfam" id="PF01978">
    <property type="entry name" value="TrmB"/>
    <property type="match status" value="1"/>
</dbReference>
<dbReference type="Gene3D" id="1.10.10.10">
    <property type="entry name" value="Winged helix-like DNA-binding domain superfamily/Winged helix DNA-binding domain"/>
    <property type="match status" value="1"/>
</dbReference>
<protein>
    <submittedName>
        <fullName evidence="2">Putative transcriptional regulator</fullName>
    </submittedName>
</protein>
<evidence type="ECO:0000259" key="1">
    <source>
        <dbReference type="Pfam" id="PF01978"/>
    </source>
</evidence>
<organism evidence="2">
    <name type="scientific">uncultured marine group II/III euryarchaeote KM3_51_D01</name>
    <dbReference type="NCBI Taxonomy" id="1456454"/>
    <lineage>
        <taxon>Archaea</taxon>
        <taxon>Methanobacteriati</taxon>
        <taxon>Methanobacteriota</taxon>
        <taxon>environmental samples</taxon>
    </lineage>
</organism>
<reference evidence="2" key="1">
    <citation type="journal article" date="2014" name="Genome Biol. Evol.">
        <title>Pangenome evidence for extensive interdomain horizontal transfer affecting lineage core and shell genes in uncultured planktonic thaumarchaeota and euryarchaeota.</title>
        <authorList>
            <person name="Deschamps P."/>
            <person name="Zivanovic Y."/>
            <person name="Moreira D."/>
            <person name="Rodriguez-Valera F."/>
            <person name="Lopez-Garcia P."/>
        </authorList>
    </citation>
    <scope>NUCLEOTIDE SEQUENCE</scope>
</reference>
<sequence length="122" mass="13937">MAIKIQAVEDLYAYLKQFGLTDYQAQGTAAVMMLGKATAREVSKNTNIQLKHVHRTMQELGYFGLIETIETRPMLYIAKPDEVFGRLIGMKEERLEKLQSKRDDLLGAIEDYHSSVKLTIEE</sequence>
<dbReference type="AlphaFoldDB" id="A0A075HBP0"/>
<accession>A0A075HBP0</accession>
<dbReference type="InterPro" id="IPR002831">
    <property type="entry name" value="Tscrpt_reg_TrmB_N"/>
</dbReference>
<name>A0A075HBP0_9EURY</name>
<evidence type="ECO:0000313" key="2">
    <source>
        <dbReference type="EMBL" id="AIF11243.1"/>
    </source>
</evidence>
<dbReference type="EMBL" id="KF900912">
    <property type="protein sequence ID" value="AIF11243.1"/>
    <property type="molecule type" value="Genomic_DNA"/>
</dbReference>